<accession>A0AA42IA62</accession>
<protein>
    <recommendedName>
        <fullName evidence="4">Lipoprotein</fullName>
    </recommendedName>
</protein>
<reference evidence="2" key="1">
    <citation type="submission" date="2022-09" db="EMBL/GenBank/DDBJ databases">
        <title>Intensive care unit water sources are persistently colonized with multi-drug resistant bacteria and are the site of extensive horizontal gene transfer of antibiotic resistance genes.</title>
        <authorList>
            <person name="Diorio-Toth L."/>
        </authorList>
    </citation>
    <scope>NUCLEOTIDE SEQUENCE</scope>
    <source>
        <strain evidence="2">GD04005</strain>
    </source>
</reference>
<feature type="chain" id="PRO_5041308209" description="Lipoprotein" evidence="1">
    <location>
        <begin position="19"/>
        <end position="117"/>
    </location>
</feature>
<name>A0AA42IA62_9GAMM</name>
<comment type="caution">
    <text evidence="2">The sequence shown here is derived from an EMBL/GenBank/DDBJ whole genome shotgun (WGS) entry which is preliminary data.</text>
</comment>
<feature type="signal peptide" evidence="1">
    <location>
        <begin position="1"/>
        <end position="18"/>
    </location>
</feature>
<keyword evidence="1" id="KW-0732">Signal</keyword>
<evidence type="ECO:0000313" key="2">
    <source>
        <dbReference type="EMBL" id="MDH0564237.1"/>
    </source>
</evidence>
<evidence type="ECO:0008006" key="4">
    <source>
        <dbReference type="Google" id="ProtNLM"/>
    </source>
</evidence>
<dbReference type="AlphaFoldDB" id="A0AA42IA62"/>
<dbReference type="RefSeq" id="WP_199973420.1">
    <property type="nucleotide sequence ID" value="NZ_DALZEX010000006.1"/>
</dbReference>
<organism evidence="2 3">
    <name type="scientific">Acinetobacter courvalinii</name>
    <dbReference type="NCBI Taxonomy" id="280147"/>
    <lineage>
        <taxon>Bacteria</taxon>
        <taxon>Pseudomonadati</taxon>
        <taxon>Pseudomonadota</taxon>
        <taxon>Gammaproteobacteria</taxon>
        <taxon>Moraxellales</taxon>
        <taxon>Moraxellaceae</taxon>
        <taxon>Acinetobacter</taxon>
    </lineage>
</organism>
<dbReference type="Proteomes" id="UP001159329">
    <property type="component" value="Unassembled WGS sequence"/>
</dbReference>
<dbReference type="PROSITE" id="PS51257">
    <property type="entry name" value="PROKAR_LIPOPROTEIN"/>
    <property type="match status" value="1"/>
</dbReference>
<sequence>MKFICFLFAILLTSGCSAKININSSDQYSQCDNDLKAIIYKNFDMKKINKKDVTFDFSEKDYIQIFVKSKNGVNNGATFGWIKIDKKNNKLYNVTYDDENQIPMNVLDKKDYIDRCL</sequence>
<proteinExistence type="predicted"/>
<dbReference type="EMBL" id="JAOEEO010000002">
    <property type="protein sequence ID" value="MDH0564237.1"/>
    <property type="molecule type" value="Genomic_DNA"/>
</dbReference>
<gene>
    <name evidence="2" type="ORF">N7644_11145</name>
</gene>
<evidence type="ECO:0000256" key="1">
    <source>
        <dbReference type="SAM" id="SignalP"/>
    </source>
</evidence>
<evidence type="ECO:0000313" key="3">
    <source>
        <dbReference type="Proteomes" id="UP001159329"/>
    </source>
</evidence>